<dbReference type="EMBL" id="FPBD01000002">
    <property type="protein sequence ID" value="SFT66732.1"/>
    <property type="molecule type" value="Genomic_DNA"/>
</dbReference>
<dbReference type="GO" id="GO:0046872">
    <property type="term" value="F:metal ion binding"/>
    <property type="evidence" value="ECO:0007669"/>
    <property type="project" value="UniProtKB-KW"/>
</dbReference>
<evidence type="ECO:0000313" key="3">
    <source>
        <dbReference type="EMBL" id="SFT66732.1"/>
    </source>
</evidence>
<protein>
    <recommendedName>
        <fullName evidence="2">HNH nuclease domain-containing protein</fullName>
    </recommendedName>
</protein>
<dbReference type="Gene3D" id="1.10.30.50">
    <property type="match status" value="1"/>
</dbReference>
<dbReference type="PROSITE" id="PS00202">
    <property type="entry name" value="RUBREDOXIN"/>
    <property type="match status" value="1"/>
</dbReference>
<gene>
    <name evidence="3" type="ORF">SAMN05444141_102641</name>
</gene>
<evidence type="ECO:0000259" key="2">
    <source>
        <dbReference type="SMART" id="SM00507"/>
    </source>
</evidence>
<dbReference type="InterPro" id="IPR003615">
    <property type="entry name" value="HNH_nuc"/>
</dbReference>
<dbReference type="RefSeq" id="WP_083416716.1">
    <property type="nucleotide sequence ID" value="NZ_FPBD01000002.1"/>
</dbReference>
<sequence length="228" mass="26110">MSKKKFSPAERYAVWTVHGEKCWLCGEPLPYTDMHIDHIIPEKLEGTEALKGILEEFALPLDFELNTWANWMPAHATCNTKKLDHVFRPAPIILRQIEHAIAKSKTTQEIHDKYLSRRSLSIALDRVIEGIENGRLTPEQRDRFIAKLSVEHERNRSPEMHHQPIFLSPNLTILNEDKYRYTLKGPSGLIGTRPKGSRIDPSWDCPNCGPTGWNGTRCIQCGHLIDPD</sequence>
<evidence type="ECO:0000313" key="4">
    <source>
        <dbReference type="Proteomes" id="UP000183371"/>
    </source>
</evidence>
<reference evidence="4" key="1">
    <citation type="submission" date="2016-10" db="EMBL/GenBank/DDBJ databases">
        <authorList>
            <person name="Varghese N."/>
            <person name="Submissions S."/>
        </authorList>
    </citation>
    <scope>NUCLEOTIDE SEQUENCE [LARGE SCALE GENOMIC DNA]</scope>
    <source>
        <strain evidence="4">DSM 17465</strain>
    </source>
</reference>
<dbReference type="SMART" id="SM00507">
    <property type="entry name" value="HNHc"/>
    <property type="match status" value="1"/>
</dbReference>
<feature type="domain" description="HNH nuclease" evidence="2">
    <location>
        <begin position="11"/>
        <end position="80"/>
    </location>
</feature>
<dbReference type="AlphaFoldDB" id="A0A1I6ZVN8"/>
<keyword evidence="4" id="KW-1185">Reference proteome</keyword>
<name>A0A1I6ZVN8_9HYPH</name>
<evidence type="ECO:0000256" key="1">
    <source>
        <dbReference type="ARBA" id="ARBA00022723"/>
    </source>
</evidence>
<dbReference type="CDD" id="cd00085">
    <property type="entry name" value="HNHc"/>
    <property type="match status" value="1"/>
</dbReference>
<dbReference type="InterPro" id="IPR018527">
    <property type="entry name" value="Rubredoxin_Fe_BS"/>
</dbReference>
<proteinExistence type="predicted"/>
<dbReference type="Proteomes" id="UP000183371">
    <property type="component" value="Unassembled WGS sequence"/>
</dbReference>
<keyword evidence="1" id="KW-0479">Metal-binding</keyword>
<organism evidence="3 4">
    <name type="scientific">Pseudovibrio denitrificans</name>
    <dbReference type="NCBI Taxonomy" id="258256"/>
    <lineage>
        <taxon>Bacteria</taxon>
        <taxon>Pseudomonadati</taxon>
        <taxon>Pseudomonadota</taxon>
        <taxon>Alphaproteobacteria</taxon>
        <taxon>Hyphomicrobiales</taxon>
        <taxon>Stappiaceae</taxon>
        <taxon>Pseudovibrio</taxon>
    </lineage>
</organism>
<accession>A0A1I6ZVN8</accession>